<proteinExistence type="predicted"/>
<gene>
    <name evidence="2" type="ORF">Taro_023663</name>
</gene>
<reference evidence="2" key="1">
    <citation type="submission" date="2017-07" db="EMBL/GenBank/DDBJ databases">
        <title>Taro Niue Genome Assembly and Annotation.</title>
        <authorList>
            <person name="Atibalentja N."/>
            <person name="Keating K."/>
            <person name="Fields C.J."/>
        </authorList>
    </citation>
    <scope>NUCLEOTIDE SEQUENCE</scope>
    <source>
        <strain evidence="2">Niue_2</strain>
        <tissue evidence="2">Leaf</tissue>
    </source>
</reference>
<evidence type="ECO:0000313" key="3">
    <source>
        <dbReference type="Proteomes" id="UP000652761"/>
    </source>
</evidence>
<feature type="compositionally biased region" description="Polar residues" evidence="1">
    <location>
        <begin position="1"/>
        <end position="10"/>
    </location>
</feature>
<dbReference type="Proteomes" id="UP000652761">
    <property type="component" value="Unassembled WGS sequence"/>
</dbReference>
<dbReference type="Pfam" id="PF03004">
    <property type="entry name" value="Transposase_24"/>
    <property type="match status" value="1"/>
</dbReference>
<evidence type="ECO:0000256" key="1">
    <source>
        <dbReference type="SAM" id="MobiDB-lite"/>
    </source>
</evidence>
<feature type="non-terminal residue" evidence="2">
    <location>
        <position position="248"/>
    </location>
</feature>
<name>A0A843V594_COLES</name>
<feature type="region of interest" description="Disordered" evidence="1">
    <location>
        <begin position="1"/>
        <end position="39"/>
    </location>
</feature>
<keyword evidence="3" id="KW-1185">Reference proteome</keyword>
<feature type="compositionally biased region" description="Polar residues" evidence="1">
    <location>
        <begin position="26"/>
        <end position="38"/>
    </location>
</feature>
<feature type="non-terminal residue" evidence="2">
    <location>
        <position position="1"/>
    </location>
</feature>
<sequence>VISQRSTVQQPHVEERRPSRLHAQESVISQRSTIQQPHTLGVTIGRVEDAEHAPPSHDMVASKLKEWRATLKRAGYMKGVDGELSMMPPNERISEQSWNLLLQYWKNSKKIQETERNKKNRVAEQATHTLGAKSIARHNHEQQQKLGDNYSTLEAYFAAHKMKSGEYPNAYTHTICEKVITACEEKNLTNSSDPSILMPILDDVYNGHHGGYERGRGLGWSRGAWRHNMSNEASNENIRQLTTKLQHT</sequence>
<comment type="caution">
    <text evidence="2">The sequence shown here is derived from an EMBL/GenBank/DDBJ whole genome shotgun (WGS) entry which is preliminary data.</text>
</comment>
<protein>
    <submittedName>
        <fullName evidence="2">Uncharacterized protein</fullName>
    </submittedName>
</protein>
<dbReference type="AlphaFoldDB" id="A0A843V594"/>
<dbReference type="PANTHER" id="PTHR33144:SF25">
    <property type="entry name" value="DUF4216 DOMAIN-CONTAINING PROTEIN"/>
    <property type="match status" value="1"/>
</dbReference>
<dbReference type="EMBL" id="NMUH01001298">
    <property type="protein sequence ID" value="MQL91055.1"/>
    <property type="molecule type" value="Genomic_DNA"/>
</dbReference>
<dbReference type="OrthoDB" id="676843at2759"/>
<accession>A0A843V594</accession>
<organism evidence="2 3">
    <name type="scientific">Colocasia esculenta</name>
    <name type="common">Wild taro</name>
    <name type="synonym">Arum esculentum</name>
    <dbReference type="NCBI Taxonomy" id="4460"/>
    <lineage>
        <taxon>Eukaryota</taxon>
        <taxon>Viridiplantae</taxon>
        <taxon>Streptophyta</taxon>
        <taxon>Embryophyta</taxon>
        <taxon>Tracheophyta</taxon>
        <taxon>Spermatophyta</taxon>
        <taxon>Magnoliopsida</taxon>
        <taxon>Liliopsida</taxon>
        <taxon>Araceae</taxon>
        <taxon>Aroideae</taxon>
        <taxon>Colocasieae</taxon>
        <taxon>Colocasia</taxon>
    </lineage>
</organism>
<dbReference type="InterPro" id="IPR004252">
    <property type="entry name" value="Probable_transposase_24"/>
</dbReference>
<evidence type="ECO:0000313" key="2">
    <source>
        <dbReference type="EMBL" id="MQL91055.1"/>
    </source>
</evidence>
<dbReference type="PANTHER" id="PTHR33144">
    <property type="entry name" value="OS10G0409366 PROTEIN-RELATED"/>
    <property type="match status" value="1"/>
</dbReference>